<dbReference type="RefSeq" id="WP_309936504.1">
    <property type="nucleotide sequence ID" value="NZ_AP025305.1"/>
</dbReference>
<proteinExistence type="predicted"/>
<dbReference type="AlphaFoldDB" id="A0AAE3XJA4"/>
<dbReference type="Proteomes" id="UP001185092">
    <property type="component" value="Unassembled WGS sequence"/>
</dbReference>
<dbReference type="Gene3D" id="3.90.10.10">
    <property type="entry name" value="Cytochrome C3"/>
    <property type="match status" value="1"/>
</dbReference>
<dbReference type="EMBL" id="JAVDQD010000001">
    <property type="protein sequence ID" value="MDR6237068.1"/>
    <property type="molecule type" value="Genomic_DNA"/>
</dbReference>
<sequence length="229" mass="25587">MKHFLVLIFFGLLIFASAIIVAYSLKAVQEEAKTPLIKQVDDEYKILPYESGVFERASFAEEYAQLPLEIRNEITLKEYYRNKAFHGAPPTIPHPILDPKTMGGKGCLQCHQNGGFVAEFKTFAPITPHPEMVNCRQCHVGVQTDGLFKESTYKKLKAPPLGNVSTVSSPPVVPHQLQMHENCLACHGGPSAPKEIRVTHPERVNCLQCHVSNNLELVPIPAYSRKKEN</sequence>
<comment type="caution">
    <text evidence="1">The sequence shown here is derived from an EMBL/GenBank/DDBJ whole genome shotgun (WGS) entry which is preliminary data.</text>
</comment>
<name>A0AAE3XJA4_9BACT</name>
<evidence type="ECO:0000313" key="1">
    <source>
        <dbReference type="EMBL" id="MDR6237068.1"/>
    </source>
</evidence>
<gene>
    <name evidence="1" type="ORF">HNQ88_000044</name>
</gene>
<accession>A0AAE3XJA4</accession>
<reference evidence="1" key="1">
    <citation type="submission" date="2023-07" db="EMBL/GenBank/DDBJ databases">
        <title>Genomic Encyclopedia of Type Strains, Phase IV (KMG-IV): sequencing the most valuable type-strain genomes for metagenomic binning, comparative biology and taxonomic classification.</title>
        <authorList>
            <person name="Goeker M."/>
        </authorList>
    </citation>
    <scope>NUCLEOTIDE SEQUENCE</scope>
    <source>
        <strain evidence="1">DSM 26174</strain>
    </source>
</reference>
<dbReference type="SUPFAM" id="SSF48695">
    <property type="entry name" value="Multiheme cytochromes"/>
    <property type="match status" value="1"/>
</dbReference>
<organism evidence="1 2">
    <name type="scientific">Aureibacter tunicatorum</name>
    <dbReference type="NCBI Taxonomy" id="866807"/>
    <lineage>
        <taxon>Bacteria</taxon>
        <taxon>Pseudomonadati</taxon>
        <taxon>Bacteroidota</taxon>
        <taxon>Cytophagia</taxon>
        <taxon>Cytophagales</taxon>
        <taxon>Persicobacteraceae</taxon>
        <taxon>Aureibacter</taxon>
    </lineage>
</organism>
<dbReference type="InterPro" id="IPR036280">
    <property type="entry name" value="Multihaem_cyt_sf"/>
</dbReference>
<evidence type="ECO:0000313" key="2">
    <source>
        <dbReference type="Proteomes" id="UP001185092"/>
    </source>
</evidence>
<protein>
    <submittedName>
        <fullName evidence="1">Cytochrome c-type protein NapB</fullName>
    </submittedName>
</protein>
<keyword evidence="2" id="KW-1185">Reference proteome</keyword>